<evidence type="ECO:0000313" key="2">
    <source>
        <dbReference type="Proteomes" id="UP000198601"/>
    </source>
</evidence>
<evidence type="ECO:0000313" key="1">
    <source>
        <dbReference type="EMBL" id="SCW33499.1"/>
    </source>
</evidence>
<reference evidence="2" key="1">
    <citation type="submission" date="2016-10" db="EMBL/GenBank/DDBJ databases">
        <authorList>
            <person name="Varghese N."/>
            <person name="Submissions S."/>
        </authorList>
    </citation>
    <scope>NUCLEOTIDE SEQUENCE [LARGE SCALE GENOMIC DNA]</scope>
    <source>
        <strain evidence="2">CGMCC 1.8946</strain>
    </source>
</reference>
<dbReference type="Pfam" id="PF11010">
    <property type="entry name" value="DUF2848"/>
    <property type="match status" value="1"/>
</dbReference>
<dbReference type="EMBL" id="FMTT01000003">
    <property type="protein sequence ID" value="SCW33499.1"/>
    <property type="molecule type" value="Genomic_DNA"/>
</dbReference>
<name>A0A1G4PN62_9BACL</name>
<organism evidence="1 2">
    <name type="scientific">Paenibacillus tianmuensis</name>
    <dbReference type="NCBI Taxonomy" id="624147"/>
    <lineage>
        <taxon>Bacteria</taxon>
        <taxon>Bacillati</taxon>
        <taxon>Bacillota</taxon>
        <taxon>Bacilli</taxon>
        <taxon>Bacillales</taxon>
        <taxon>Paenibacillaceae</taxon>
        <taxon>Paenibacillus</taxon>
    </lineage>
</organism>
<dbReference type="InterPro" id="IPR021269">
    <property type="entry name" value="DUF2848"/>
</dbReference>
<gene>
    <name evidence="1" type="ORF">SAMN04487970_100394</name>
</gene>
<dbReference type="Proteomes" id="UP000198601">
    <property type="component" value="Unassembled WGS sequence"/>
</dbReference>
<proteinExistence type="predicted"/>
<dbReference type="AlphaFoldDB" id="A0A1G4PN62"/>
<evidence type="ECO:0008006" key="3">
    <source>
        <dbReference type="Google" id="ProtNLM"/>
    </source>
</evidence>
<protein>
    <recommendedName>
        <fullName evidence="3">DUF2848 domain-containing protein</fullName>
    </recommendedName>
</protein>
<sequence>MELICNGTALQWTPKRLVIAGYTGKNQEAVKKHIDELKELGIPAPPRVPMLFDLSPHLLQTASEITVVRNDGSGEAEAVLLDVNGKWYVGLGSDHTDRVLEAVSIQKSKEVCAKPVSKEVWALDNILDHWDDIEVRSWVEKDGKEQLYQSGTLGEFLHPSELMRIVRERRYDAAGMALYCGTLPLHGDFVYGGTFRAEMTDRATGRRIELKYRTKLLKDAEEE</sequence>
<dbReference type="STRING" id="624147.SAMN04487970_100394"/>
<keyword evidence="2" id="KW-1185">Reference proteome</keyword>
<accession>A0A1G4PN62</accession>